<evidence type="ECO:0000313" key="3">
    <source>
        <dbReference type="Proteomes" id="UP000682811"/>
    </source>
</evidence>
<keyword evidence="3" id="KW-1185">Reference proteome</keyword>
<evidence type="ECO:0000313" key="2">
    <source>
        <dbReference type="EMBL" id="GIO50468.1"/>
    </source>
</evidence>
<dbReference type="RefSeq" id="WP_212980674.1">
    <property type="nucleotide sequence ID" value="NZ_AP025343.1"/>
</dbReference>
<keyword evidence="1" id="KW-0812">Transmembrane</keyword>
<dbReference type="EMBL" id="BORT01000033">
    <property type="protein sequence ID" value="GIO50468.1"/>
    <property type="molecule type" value="Genomic_DNA"/>
</dbReference>
<dbReference type="Proteomes" id="UP000682811">
    <property type="component" value="Unassembled WGS sequence"/>
</dbReference>
<sequence length="91" mass="9915">MQFIHPISEDTIRPHMGKRVCAVLCNGTYYYGVVTDVRDGHLVLGGKSPQTATCRSKITKPETKSKAVTISQFFPGALALSLGTLAFLFLI</sequence>
<keyword evidence="1" id="KW-1133">Transmembrane helix</keyword>
<protein>
    <submittedName>
        <fullName evidence="2">Uncharacterized protein</fullName>
    </submittedName>
</protein>
<keyword evidence="1" id="KW-0472">Membrane</keyword>
<gene>
    <name evidence="2" type="ORF">J34TS1_52330</name>
</gene>
<accession>A0A919YJ22</accession>
<organism evidence="2 3">
    <name type="scientific">Paenibacillus azoreducens</name>
    <dbReference type="NCBI Taxonomy" id="116718"/>
    <lineage>
        <taxon>Bacteria</taxon>
        <taxon>Bacillati</taxon>
        <taxon>Bacillota</taxon>
        <taxon>Bacilli</taxon>
        <taxon>Bacillales</taxon>
        <taxon>Paenibacillaceae</taxon>
        <taxon>Paenibacillus</taxon>
    </lineage>
</organism>
<proteinExistence type="predicted"/>
<reference evidence="2 3" key="1">
    <citation type="submission" date="2021-03" db="EMBL/GenBank/DDBJ databases">
        <title>Antimicrobial resistance genes in bacteria isolated from Japanese honey, and their potential for conferring macrolide and lincosamide resistance in the American foulbrood pathogen Paenibacillus larvae.</title>
        <authorList>
            <person name="Okamoto M."/>
            <person name="Kumagai M."/>
            <person name="Kanamori H."/>
            <person name="Takamatsu D."/>
        </authorList>
    </citation>
    <scope>NUCLEOTIDE SEQUENCE [LARGE SCALE GENOMIC DNA]</scope>
    <source>
        <strain evidence="2 3">J34TS1</strain>
    </source>
</reference>
<dbReference type="AlphaFoldDB" id="A0A919YJ22"/>
<feature type="transmembrane region" description="Helical" evidence="1">
    <location>
        <begin position="67"/>
        <end position="90"/>
    </location>
</feature>
<comment type="caution">
    <text evidence="2">The sequence shown here is derived from an EMBL/GenBank/DDBJ whole genome shotgun (WGS) entry which is preliminary data.</text>
</comment>
<name>A0A919YJ22_9BACL</name>
<evidence type="ECO:0000256" key="1">
    <source>
        <dbReference type="SAM" id="Phobius"/>
    </source>
</evidence>